<organism evidence="13">
    <name type="scientific">mine drainage metagenome</name>
    <dbReference type="NCBI Taxonomy" id="410659"/>
    <lineage>
        <taxon>unclassified sequences</taxon>
        <taxon>metagenomes</taxon>
        <taxon>ecological metagenomes</taxon>
    </lineage>
</organism>
<keyword evidence="6 12" id="KW-0812">Transmembrane</keyword>
<proteinExistence type="inferred from homology"/>
<dbReference type="AlphaFoldDB" id="T1AE67"/>
<evidence type="ECO:0000256" key="9">
    <source>
        <dbReference type="ARBA" id="ARBA00023136"/>
    </source>
</evidence>
<evidence type="ECO:0000256" key="10">
    <source>
        <dbReference type="ARBA" id="ARBA00032707"/>
    </source>
</evidence>
<dbReference type="EMBL" id="AUZY01010269">
    <property type="protein sequence ID" value="EQD39289.1"/>
    <property type="molecule type" value="Genomic_DNA"/>
</dbReference>
<accession>T1AE67</accession>
<evidence type="ECO:0000256" key="8">
    <source>
        <dbReference type="ARBA" id="ARBA00022989"/>
    </source>
</evidence>
<dbReference type="GO" id="GO:0005886">
    <property type="term" value="C:plasma membrane"/>
    <property type="evidence" value="ECO:0007669"/>
    <property type="project" value="UniProtKB-SubCell"/>
</dbReference>
<keyword evidence="7" id="KW-0378">Hydrolase</keyword>
<comment type="catalytic activity">
    <reaction evidence="11">
        <text>di-trans,octa-cis-undecaprenyl diphosphate + H2O = di-trans,octa-cis-undecaprenyl phosphate + phosphate + H(+)</text>
        <dbReference type="Rhea" id="RHEA:28094"/>
        <dbReference type="ChEBI" id="CHEBI:15377"/>
        <dbReference type="ChEBI" id="CHEBI:15378"/>
        <dbReference type="ChEBI" id="CHEBI:43474"/>
        <dbReference type="ChEBI" id="CHEBI:58405"/>
        <dbReference type="ChEBI" id="CHEBI:60392"/>
        <dbReference type="EC" id="3.6.1.27"/>
    </reaction>
</comment>
<keyword evidence="8 12" id="KW-1133">Transmembrane helix</keyword>
<evidence type="ECO:0000256" key="4">
    <source>
        <dbReference type="ARBA" id="ARBA00021581"/>
    </source>
</evidence>
<dbReference type="PANTHER" id="PTHR30622:SF4">
    <property type="entry name" value="UNDECAPRENYL-DIPHOSPHATASE"/>
    <property type="match status" value="1"/>
</dbReference>
<feature type="transmembrane region" description="Helical" evidence="12">
    <location>
        <begin position="39"/>
        <end position="59"/>
    </location>
</feature>
<evidence type="ECO:0000256" key="7">
    <source>
        <dbReference type="ARBA" id="ARBA00022801"/>
    </source>
</evidence>
<gene>
    <name evidence="13" type="ORF">B1B_15437</name>
</gene>
<sequence>MVLHVGTLLALLAYFWRVWLGIAWGVLRGPRAGDAENYRRLAGMLVLGTLPAIAVGFALEKPLRALFGEPWVAALFLVVNGGMLLLGERLRRRVANAGASAMQDEHLDGLRWLDAL</sequence>
<evidence type="ECO:0000256" key="1">
    <source>
        <dbReference type="ARBA" id="ARBA00004651"/>
    </source>
</evidence>
<evidence type="ECO:0000256" key="3">
    <source>
        <dbReference type="ARBA" id="ARBA00012374"/>
    </source>
</evidence>
<evidence type="ECO:0000256" key="2">
    <source>
        <dbReference type="ARBA" id="ARBA00010621"/>
    </source>
</evidence>
<dbReference type="PANTHER" id="PTHR30622">
    <property type="entry name" value="UNDECAPRENYL-DIPHOSPHATASE"/>
    <property type="match status" value="1"/>
</dbReference>
<comment type="similarity">
    <text evidence="2">Belongs to the UppP family.</text>
</comment>
<feature type="non-terminal residue" evidence="13">
    <location>
        <position position="116"/>
    </location>
</feature>
<evidence type="ECO:0000256" key="5">
    <source>
        <dbReference type="ARBA" id="ARBA00022475"/>
    </source>
</evidence>
<dbReference type="GO" id="GO:0050380">
    <property type="term" value="F:undecaprenyl-diphosphatase activity"/>
    <property type="evidence" value="ECO:0007669"/>
    <property type="project" value="UniProtKB-EC"/>
</dbReference>
<reference evidence="13" key="2">
    <citation type="journal article" date="2014" name="ISME J.">
        <title>Microbial stratification in low pH oxic and suboxic macroscopic growths along an acid mine drainage.</title>
        <authorList>
            <person name="Mendez-Garcia C."/>
            <person name="Mesa V."/>
            <person name="Sprenger R.R."/>
            <person name="Richter M."/>
            <person name="Diez M.S."/>
            <person name="Solano J."/>
            <person name="Bargiela R."/>
            <person name="Golyshina O.V."/>
            <person name="Manteca A."/>
            <person name="Ramos J.L."/>
            <person name="Gallego J.R."/>
            <person name="Llorente I."/>
            <person name="Martins Dos Santos V.A."/>
            <person name="Jensen O.N."/>
            <person name="Pelaez A.I."/>
            <person name="Sanchez J."/>
            <person name="Ferrer M."/>
        </authorList>
    </citation>
    <scope>NUCLEOTIDE SEQUENCE</scope>
</reference>
<comment type="subcellular location">
    <subcellularLocation>
        <location evidence="1">Cell membrane</location>
        <topology evidence="1">Multi-pass membrane protein</topology>
    </subcellularLocation>
</comment>
<reference evidence="13" key="1">
    <citation type="submission" date="2013-08" db="EMBL/GenBank/DDBJ databases">
        <authorList>
            <person name="Mendez C."/>
            <person name="Richter M."/>
            <person name="Ferrer M."/>
            <person name="Sanchez J."/>
        </authorList>
    </citation>
    <scope>NUCLEOTIDE SEQUENCE</scope>
</reference>
<dbReference type="EC" id="3.6.1.27" evidence="3"/>
<keyword evidence="9 12" id="KW-0472">Membrane</keyword>
<keyword evidence="5" id="KW-1003">Cell membrane</keyword>
<evidence type="ECO:0000256" key="12">
    <source>
        <dbReference type="SAM" id="Phobius"/>
    </source>
</evidence>
<feature type="transmembrane region" description="Helical" evidence="12">
    <location>
        <begin position="71"/>
        <end position="87"/>
    </location>
</feature>
<protein>
    <recommendedName>
        <fullName evidence="4">Undecaprenyl-diphosphatase</fullName>
        <ecNumber evidence="3">3.6.1.27</ecNumber>
    </recommendedName>
    <alternativeName>
        <fullName evidence="10">Undecaprenyl pyrophosphate phosphatase</fullName>
    </alternativeName>
</protein>
<evidence type="ECO:0000256" key="6">
    <source>
        <dbReference type="ARBA" id="ARBA00022692"/>
    </source>
</evidence>
<evidence type="ECO:0000313" key="13">
    <source>
        <dbReference type="EMBL" id="EQD39289.1"/>
    </source>
</evidence>
<name>T1AE67_9ZZZZ</name>
<comment type="caution">
    <text evidence="13">The sequence shown here is derived from an EMBL/GenBank/DDBJ whole genome shotgun (WGS) entry which is preliminary data.</text>
</comment>
<dbReference type="InterPro" id="IPR003824">
    <property type="entry name" value="UppP"/>
</dbReference>
<dbReference type="Pfam" id="PF02673">
    <property type="entry name" value="BacA"/>
    <property type="match status" value="1"/>
</dbReference>
<feature type="transmembrane region" description="Helical" evidence="12">
    <location>
        <begin position="6"/>
        <end position="27"/>
    </location>
</feature>
<evidence type="ECO:0000256" key="11">
    <source>
        <dbReference type="ARBA" id="ARBA00047594"/>
    </source>
</evidence>